<evidence type="ECO:0000256" key="2">
    <source>
        <dbReference type="SAM" id="MobiDB-lite"/>
    </source>
</evidence>
<organism evidence="4 5">
    <name type="scientific">Cuscuta epithymum</name>
    <dbReference type="NCBI Taxonomy" id="186058"/>
    <lineage>
        <taxon>Eukaryota</taxon>
        <taxon>Viridiplantae</taxon>
        <taxon>Streptophyta</taxon>
        <taxon>Embryophyta</taxon>
        <taxon>Tracheophyta</taxon>
        <taxon>Spermatophyta</taxon>
        <taxon>Magnoliopsida</taxon>
        <taxon>eudicotyledons</taxon>
        <taxon>Gunneridae</taxon>
        <taxon>Pentapetalae</taxon>
        <taxon>asterids</taxon>
        <taxon>lamiids</taxon>
        <taxon>Solanales</taxon>
        <taxon>Convolvulaceae</taxon>
        <taxon>Cuscuteae</taxon>
        <taxon>Cuscuta</taxon>
        <taxon>Cuscuta subgen. Cuscuta</taxon>
    </lineage>
</organism>
<dbReference type="PANTHER" id="PTHR10627">
    <property type="entry name" value="SCP160"/>
    <property type="match status" value="1"/>
</dbReference>
<protein>
    <recommendedName>
        <fullName evidence="3">SAM domain-containing protein</fullName>
    </recommendedName>
</protein>
<name>A0AAV0DI46_9ASTE</name>
<evidence type="ECO:0000313" key="4">
    <source>
        <dbReference type="EMBL" id="CAH9098908.1"/>
    </source>
</evidence>
<evidence type="ECO:0000256" key="1">
    <source>
        <dbReference type="ARBA" id="ARBA00022737"/>
    </source>
</evidence>
<dbReference type="PROSITE" id="PS50105">
    <property type="entry name" value="SAM_DOMAIN"/>
    <property type="match status" value="1"/>
</dbReference>
<feature type="compositionally biased region" description="Polar residues" evidence="2">
    <location>
        <begin position="40"/>
        <end position="49"/>
    </location>
</feature>
<keyword evidence="5" id="KW-1185">Reference proteome</keyword>
<dbReference type="SMART" id="SM00454">
    <property type="entry name" value="SAM"/>
    <property type="match status" value="1"/>
</dbReference>
<dbReference type="Proteomes" id="UP001152523">
    <property type="component" value="Unassembled WGS sequence"/>
</dbReference>
<dbReference type="PANTHER" id="PTHR10627:SF68">
    <property type="entry name" value="F26K24.15 PROTEIN-RELATED"/>
    <property type="match status" value="1"/>
</dbReference>
<feature type="compositionally biased region" description="Polar residues" evidence="2">
    <location>
        <begin position="56"/>
        <end position="65"/>
    </location>
</feature>
<dbReference type="SUPFAM" id="SSF47769">
    <property type="entry name" value="SAM/Pointed domain"/>
    <property type="match status" value="1"/>
</dbReference>
<proteinExistence type="predicted"/>
<evidence type="ECO:0000259" key="3">
    <source>
        <dbReference type="PROSITE" id="PS50105"/>
    </source>
</evidence>
<dbReference type="AlphaFoldDB" id="A0AAV0DI46"/>
<dbReference type="InterPro" id="IPR001660">
    <property type="entry name" value="SAM"/>
</dbReference>
<feature type="region of interest" description="Disordered" evidence="2">
    <location>
        <begin position="40"/>
        <end position="68"/>
    </location>
</feature>
<evidence type="ECO:0000313" key="5">
    <source>
        <dbReference type="Proteomes" id="UP001152523"/>
    </source>
</evidence>
<dbReference type="Gene3D" id="1.10.150.50">
    <property type="entry name" value="Transcription Factor, Ets-1"/>
    <property type="match status" value="1"/>
</dbReference>
<dbReference type="EMBL" id="CAMAPF010000103">
    <property type="protein sequence ID" value="CAH9098908.1"/>
    <property type="molecule type" value="Genomic_DNA"/>
</dbReference>
<dbReference type="Pfam" id="PF07647">
    <property type="entry name" value="SAM_2"/>
    <property type="match status" value="1"/>
</dbReference>
<dbReference type="InterPro" id="IPR013761">
    <property type="entry name" value="SAM/pointed_sf"/>
</dbReference>
<keyword evidence="1" id="KW-0677">Repeat</keyword>
<gene>
    <name evidence="4" type="ORF">CEPIT_LOCUS14619</name>
</gene>
<accession>A0AAV0DI46</accession>
<reference evidence="4" key="1">
    <citation type="submission" date="2022-07" db="EMBL/GenBank/DDBJ databases">
        <authorList>
            <person name="Macas J."/>
            <person name="Novak P."/>
            <person name="Neumann P."/>
        </authorList>
    </citation>
    <scope>NUCLEOTIDE SEQUENCE</scope>
</reference>
<comment type="caution">
    <text evidence="4">The sequence shown here is derived from an EMBL/GenBank/DDBJ whole genome shotgun (WGS) entry which is preliminary data.</text>
</comment>
<feature type="domain" description="SAM" evidence="3">
    <location>
        <begin position="153"/>
        <end position="217"/>
    </location>
</feature>
<sequence>MENSRSNEKDALDDEQLAEDGWVMVKKQIVTILVPASEQSISANSQESPLQEPPRKSNNSRNTTPVGIHTENRTVVECEKSILVASKHMCVQPQPTLQFQKPSKLRMRSKYPQVSSFRTSFVRKVTQQHLINANGGSMMNKRMKALNIERRLRSAGGLTNWLVSLGLGGHFIKIFRGNNVSKFQLASLTMEKLKDMGSFAVGPRRKLLHAIDCFSHPYCCKHK</sequence>
<dbReference type="CDD" id="cd09487">
    <property type="entry name" value="SAM_superfamily"/>
    <property type="match status" value="1"/>
</dbReference>